<dbReference type="SMART" id="SM00995">
    <property type="entry name" value="AD"/>
    <property type="match status" value="1"/>
</dbReference>
<dbReference type="AlphaFoldDB" id="A0A6I8UXW7"/>
<organism evidence="2 3">
    <name type="scientific">Drosophila pseudoobscura pseudoobscura</name>
    <name type="common">Fruit fly</name>
    <dbReference type="NCBI Taxonomy" id="46245"/>
    <lineage>
        <taxon>Eukaryota</taxon>
        <taxon>Metazoa</taxon>
        <taxon>Ecdysozoa</taxon>
        <taxon>Arthropoda</taxon>
        <taxon>Hexapoda</taxon>
        <taxon>Insecta</taxon>
        <taxon>Pterygota</taxon>
        <taxon>Neoptera</taxon>
        <taxon>Endopterygota</taxon>
        <taxon>Diptera</taxon>
        <taxon>Brachycera</taxon>
        <taxon>Muscomorpha</taxon>
        <taxon>Ephydroidea</taxon>
        <taxon>Drosophilidae</taxon>
        <taxon>Drosophila</taxon>
        <taxon>Sophophora</taxon>
    </lineage>
</organism>
<feature type="domain" description="AD" evidence="1">
    <location>
        <begin position="99"/>
        <end position="200"/>
    </location>
</feature>
<dbReference type="InterPro" id="IPR019181">
    <property type="entry name" value="LSM12_ABD"/>
</dbReference>
<dbReference type="PANTHER" id="PTHR13542">
    <property type="entry name" value="LSM12 HOMOLOG"/>
    <property type="match status" value="1"/>
</dbReference>
<dbReference type="PROSITE" id="PS52001">
    <property type="entry name" value="AD"/>
    <property type="match status" value="1"/>
</dbReference>
<keyword evidence="2" id="KW-1185">Reference proteome</keyword>
<accession>A0A6I8UXW7</accession>
<dbReference type="InParanoid" id="A0A6I8UXW7"/>
<dbReference type="Pfam" id="PF21166">
    <property type="entry name" value="LSM12_LSM"/>
    <property type="match status" value="1"/>
</dbReference>
<dbReference type="RefSeq" id="XP_002132898.2">
    <property type="nucleotide sequence ID" value="XM_002132862.3"/>
</dbReference>
<dbReference type="InterPro" id="IPR039683">
    <property type="entry name" value="Lsm12-like"/>
</dbReference>
<protein>
    <submittedName>
        <fullName evidence="3">Protein Hezron</fullName>
    </submittedName>
</protein>
<evidence type="ECO:0000313" key="2">
    <source>
        <dbReference type="Proteomes" id="UP000001819"/>
    </source>
</evidence>
<dbReference type="KEGG" id="dpo:6903199"/>
<evidence type="ECO:0000313" key="3">
    <source>
        <dbReference type="RefSeq" id="XP_002132898.2"/>
    </source>
</evidence>
<dbReference type="Pfam" id="PF09793">
    <property type="entry name" value="AD"/>
    <property type="match status" value="1"/>
</dbReference>
<dbReference type="InterPro" id="IPR048478">
    <property type="entry name" value="LSM12_LSM"/>
</dbReference>
<dbReference type="Proteomes" id="UP000001819">
    <property type="component" value="Chromosome 4"/>
</dbReference>
<dbReference type="ExpressionAtlas" id="A0A6I8UXW7">
    <property type="expression patterns" value="baseline"/>
</dbReference>
<dbReference type="InterPro" id="IPR047574">
    <property type="entry name" value="AD"/>
</dbReference>
<evidence type="ECO:0000259" key="1">
    <source>
        <dbReference type="PROSITE" id="PS52001"/>
    </source>
</evidence>
<reference evidence="3" key="1">
    <citation type="submission" date="2025-08" db="UniProtKB">
        <authorList>
            <consortium name="RefSeq"/>
        </authorList>
    </citation>
    <scope>IDENTIFICATION</scope>
    <source>
        <strain evidence="3">MV-25-SWS-2005</strain>
        <tissue evidence="3">Whole body</tissue>
    </source>
</reference>
<gene>
    <name evidence="3" type="primary">Hez</name>
</gene>
<sequence length="200" mass="22120">MLKAIEGAKGSKGSKVADSLSCFTVGSTVRCKTCSDEEVLGKVLAFDAGTKLLILEAPIKKRGASGRMLCERSIVNLNFCIDLEVVEEVAMPKNMPEPDALDLQKLQKRFDNAVKLRLKFLKSYHPKVSPIGTAIYCQFANYLGEDQVSWLEEDTKISIFVKQQVIIDPPYGVANINSVTEATKLLKYVQKIVQGFNSQN</sequence>
<proteinExistence type="predicted"/>
<name>A0A6I8UXW7_DROPS</name>